<dbReference type="Proteomes" id="UP001597299">
    <property type="component" value="Unassembled WGS sequence"/>
</dbReference>
<dbReference type="Gene3D" id="3.30.70.790">
    <property type="entry name" value="UreE, C-terminal domain"/>
    <property type="match status" value="1"/>
</dbReference>
<gene>
    <name evidence="2" type="ORF">ACFSNC_06220</name>
</gene>
<feature type="domain" description="DUF2007" evidence="1">
    <location>
        <begin position="1"/>
        <end position="65"/>
    </location>
</feature>
<organism evidence="2 3">
    <name type="scientific">Ancylobacter oerskovii</name>
    <dbReference type="NCBI Taxonomy" id="459519"/>
    <lineage>
        <taxon>Bacteria</taxon>
        <taxon>Pseudomonadati</taxon>
        <taxon>Pseudomonadota</taxon>
        <taxon>Alphaproteobacteria</taxon>
        <taxon>Hyphomicrobiales</taxon>
        <taxon>Xanthobacteraceae</taxon>
        <taxon>Ancylobacter</taxon>
    </lineage>
</organism>
<name>A0ABW4YUL5_9HYPH</name>
<protein>
    <submittedName>
        <fullName evidence="2">DUF2007 domain-containing protein</fullName>
    </submittedName>
</protein>
<evidence type="ECO:0000313" key="3">
    <source>
        <dbReference type="Proteomes" id="UP001597299"/>
    </source>
</evidence>
<dbReference type="RefSeq" id="WP_213353329.1">
    <property type="nucleotide sequence ID" value="NZ_JAHBGB010000033.1"/>
</dbReference>
<keyword evidence="3" id="KW-1185">Reference proteome</keyword>
<dbReference type="InterPro" id="IPR018551">
    <property type="entry name" value="DUF2007"/>
</dbReference>
<accession>A0ABW4YUL5</accession>
<dbReference type="EMBL" id="JBHUHD010000001">
    <property type="protein sequence ID" value="MFD2139985.1"/>
    <property type="molecule type" value="Genomic_DNA"/>
</dbReference>
<sequence length="79" mass="8608">MQEIMRTNDPVLLSAVEALLTAGGIDHLVLDRHMSILEGSLGVIPRRVLVEDGAAIRARRLLVEAGLGRELEPDRSVPE</sequence>
<dbReference type="Pfam" id="PF09413">
    <property type="entry name" value="DUF2007"/>
    <property type="match status" value="1"/>
</dbReference>
<evidence type="ECO:0000313" key="2">
    <source>
        <dbReference type="EMBL" id="MFD2139985.1"/>
    </source>
</evidence>
<dbReference type="SUPFAM" id="SSF54913">
    <property type="entry name" value="GlnB-like"/>
    <property type="match status" value="1"/>
</dbReference>
<evidence type="ECO:0000259" key="1">
    <source>
        <dbReference type="Pfam" id="PF09413"/>
    </source>
</evidence>
<comment type="caution">
    <text evidence="2">The sequence shown here is derived from an EMBL/GenBank/DDBJ whole genome shotgun (WGS) entry which is preliminary data.</text>
</comment>
<reference evidence="3" key="1">
    <citation type="journal article" date="2019" name="Int. J. Syst. Evol. Microbiol.">
        <title>The Global Catalogue of Microorganisms (GCM) 10K type strain sequencing project: providing services to taxonomists for standard genome sequencing and annotation.</title>
        <authorList>
            <consortium name="The Broad Institute Genomics Platform"/>
            <consortium name="The Broad Institute Genome Sequencing Center for Infectious Disease"/>
            <person name="Wu L."/>
            <person name="Ma J."/>
        </authorList>
    </citation>
    <scope>NUCLEOTIDE SEQUENCE [LARGE SCALE GENOMIC DNA]</scope>
    <source>
        <strain evidence="3">CCM 7435</strain>
    </source>
</reference>
<proteinExistence type="predicted"/>
<dbReference type="InterPro" id="IPR011322">
    <property type="entry name" value="N-reg_PII-like_a/b"/>
</dbReference>